<dbReference type="EMBL" id="CP001037">
    <property type="protein sequence ID" value="ACC80869.1"/>
    <property type="molecule type" value="Genomic_DNA"/>
</dbReference>
<evidence type="ECO:0000256" key="2">
    <source>
        <dbReference type="ARBA" id="ARBA00010790"/>
    </source>
</evidence>
<evidence type="ECO:0000256" key="3">
    <source>
        <dbReference type="ARBA" id="ARBA00022630"/>
    </source>
</evidence>
<protein>
    <recommendedName>
        <fullName evidence="8">Esterase</fullName>
    </recommendedName>
</protein>
<reference evidence="6 7" key="2">
    <citation type="journal article" date="2013" name="Plant Physiol.">
        <title>A Nostoc punctiforme Sugar Transporter Necessary to Establish a Cyanobacterium-Plant Symbiosis.</title>
        <authorList>
            <person name="Ekman M."/>
            <person name="Picossi S."/>
            <person name="Campbell E.L."/>
            <person name="Meeks J.C."/>
            <person name="Flores E."/>
        </authorList>
    </citation>
    <scope>NUCLEOTIDE SEQUENCE [LARGE SCALE GENOMIC DNA]</scope>
    <source>
        <strain evidence="7">ATCC 29133 / PCC 73102</strain>
    </source>
</reference>
<name>B2J7D4_NOSP7</name>
<dbReference type="PANTHER" id="PTHR47470">
    <property type="entry name" value="CHOLESTEROL OXIDASE"/>
    <property type="match status" value="1"/>
</dbReference>
<evidence type="ECO:0000313" key="6">
    <source>
        <dbReference type="EMBL" id="ACC80869.1"/>
    </source>
</evidence>
<sequence>MNTTTYTQSLQERIVPFTSKDGFECNLINVRGEKPPSKSPVLLAHGAGVRANIFRAPVDTNIVDYLVAHGYDVWLENWRASIDLNPNHWTLDRAAVNDHPQAVKTIVEETGYEKIKAIIHCQGSTSFMMSVVAGLVPQVKTIISNAVSLHPIVPSWSSFKINFAVPAVNFLTDHLNPQWQIDSPSLAAKIISLVVGLTHHECNNSVCKQVSFTYGTGFPALWEHANLNEATHEWLKQEFAYVPLSFFAQMSQCINRGHLISVDNFPNFPKDFIAQPPKTDARIAFFAGQLNRCFLPQSQIETFKYFDSLRPSYHALHVLDNYSHLDIFMGKNAAKDVFPLMLAELEKTV</sequence>
<keyword evidence="7" id="KW-1185">Reference proteome</keyword>
<keyword evidence="5" id="KW-0560">Oxidoreductase</keyword>
<dbReference type="EnsemblBacteria" id="ACC80869">
    <property type="protein sequence ID" value="ACC80869"/>
    <property type="gene ID" value="Npun_F2281"/>
</dbReference>
<reference evidence="7" key="1">
    <citation type="submission" date="2008-04" db="EMBL/GenBank/DDBJ databases">
        <title>Complete sequence of chromosome of Nostoc punctiforme ATCC 29133.</title>
        <authorList>
            <consortium name="US DOE Joint Genome Institute"/>
            <person name="Copeland A."/>
            <person name="Lucas S."/>
            <person name="Lapidus A."/>
            <person name="Glavina del Rio T."/>
            <person name="Dalin E."/>
            <person name="Tice H."/>
            <person name="Pitluck S."/>
            <person name="Chain P."/>
            <person name="Malfatti S."/>
            <person name="Shin M."/>
            <person name="Vergez L."/>
            <person name="Schmutz J."/>
            <person name="Larimer F."/>
            <person name="Land M."/>
            <person name="Hauser L."/>
            <person name="Kyrpides N."/>
            <person name="Kim E."/>
            <person name="Meeks J.C."/>
            <person name="Elhai J."/>
            <person name="Campbell E.L."/>
            <person name="Thiel T."/>
            <person name="Longmire J."/>
            <person name="Potts M."/>
            <person name="Atlas R."/>
        </authorList>
    </citation>
    <scope>NUCLEOTIDE SEQUENCE [LARGE SCALE GENOMIC DNA]</scope>
    <source>
        <strain evidence="7">ATCC 29133 / PCC 73102</strain>
    </source>
</reference>
<dbReference type="InterPro" id="IPR029058">
    <property type="entry name" value="AB_hydrolase_fold"/>
</dbReference>
<dbReference type="SUPFAM" id="SSF53474">
    <property type="entry name" value="alpha/beta-Hydrolases"/>
    <property type="match status" value="1"/>
</dbReference>
<evidence type="ECO:0000313" key="7">
    <source>
        <dbReference type="Proteomes" id="UP000001191"/>
    </source>
</evidence>
<organism evidence="6 7">
    <name type="scientific">Nostoc punctiforme (strain ATCC 29133 / PCC 73102)</name>
    <dbReference type="NCBI Taxonomy" id="63737"/>
    <lineage>
        <taxon>Bacteria</taxon>
        <taxon>Bacillati</taxon>
        <taxon>Cyanobacteriota</taxon>
        <taxon>Cyanophyceae</taxon>
        <taxon>Nostocales</taxon>
        <taxon>Nostocaceae</taxon>
        <taxon>Nostoc</taxon>
    </lineage>
</organism>
<evidence type="ECO:0000256" key="1">
    <source>
        <dbReference type="ARBA" id="ARBA00001974"/>
    </source>
</evidence>
<dbReference type="Gene3D" id="3.40.50.1820">
    <property type="entry name" value="alpha/beta hydrolase"/>
    <property type="match status" value="1"/>
</dbReference>
<accession>B2J7D4</accession>
<comment type="cofactor">
    <cofactor evidence="1">
        <name>FAD</name>
        <dbReference type="ChEBI" id="CHEBI:57692"/>
    </cofactor>
</comment>
<dbReference type="KEGG" id="npu:Npun_F2281"/>
<dbReference type="RefSeq" id="WP_012408867.1">
    <property type="nucleotide sequence ID" value="NC_010628.1"/>
</dbReference>
<dbReference type="Proteomes" id="UP000001191">
    <property type="component" value="Chromosome"/>
</dbReference>
<keyword evidence="4" id="KW-0274">FAD</keyword>
<dbReference type="InterPro" id="IPR052542">
    <property type="entry name" value="Cholesterol_Oxidase"/>
</dbReference>
<comment type="similarity">
    <text evidence="2">Belongs to the GMC oxidoreductase family.</text>
</comment>
<dbReference type="eggNOG" id="COG2267">
    <property type="taxonomic scope" value="Bacteria"/>
</dbReference>
<evidence type="ECO:0008006" key="8">
    <source>
        <dbReference type="Google" id="ProtNLM"/>
    </source>
</evidence>
<evidence type="ECO:0000256" key="5">
    <source>
        <dbReference type="ARBA" id="ARBA00023002"/>
    </source>
</evidence>
<dbReference type="AlphaFoldDB" id="B2J7D4"/>
<evidence type="ECO:0000256" key="4">
    <source>
        <dbReference type="ARBA" id="ARBA00022827"/>
    </source>
</evidence>
<dbReference type="GO" id="GO:0016491">
    <property type="term" value="F:oxidoreductase activity"/>
    <property type="evidence" value="ECO:0007669"/>
    <property type="project" value="UniProtKB-KW"/>
</dbReference>
<keyword evidence="3" id="KW-0285">Flavoprotein</keyword>
<proteinExistence type="inferred from homology"/>
<dbReference type="STRING" id="63737.Npun_F2281"/>
<dbReference type="OrthoDB" id="9787779at2"/>
<gene>
    <name evidence="6" type="ordered locus">Npun_F2281</name>
</gene>
<dbReference type="HOGENOM" id="CLU_791854_0_0_3"/>
<dbReference type="PANTHER" id="PTHR47470:SF1">
    <property type="entry name" value="FAD-DEPENDENT OXIDOREDUCTASE 2 FAD BINDING DOMAIN-CONTAINING PROTEIN"/>
    <property type="match status" value="1"/>
</dbReference>